<evidence type="ECO:0000259" key="3">
    <source>
        <dbReference type="Pfam" id="PF17148"/>
    </source>
</evidence>
<dbReference type="PANTHER" id="PTHR38478">
    <property type="entry name" value="PEPTIDASE M1A AND M12B"/>
    <property type="match status" value="1"/>
</dbReference>
<evidence type="ECO:0000256" key="1">
    <source>
        <dbReference type="SAM" id="SignalP"/>
    </source>
</evidence>
<name>A9D9L5_9GAMM</name>
<evidence type="ECO:0000259" key="2">
    <source>
        <dbReference type="Pfam" id="PF16313"/>
    </source>
</evidence>
<dbReference type="InterPro" id="IPR032534">
    <property type="entry name" value="EcxA_zinc-bd"/>
</dbReference>
<dbReference type="InterPro" id="IPR024079">
    <property type="entry name" value="MetalloPept_cat_dom_sf"/>
</dbReference>
<feature type="domain" description="EcxA zinc-binding" evidence="2">
    <location>
        <begin position="405"/>
        <end position="712"/>
    </location>
</feature>
<feature type="chain" id="PRO_5002734431" description="DUF5117 domain-containing protein" evidence="1">
    <location>
        <begin position="23"/>
        <end position="806"/>
    </location>
</feature>
<dbReference type="EMBL" id="ABIC01000016">
    <property type="protein sequence ID" value="EDQ00795.1"/>
    <property type="molecule type" value="Genomic_DNA"/>
</dbReference>
<feature type="signal peptide" evidence="1">
    <location>
        <begin position="1"/>
        <end position="22"/>
    </location>
</feature>
<keyword evidence="5" id="KW-1185">Reference proteome</keyword>
<dbReference type="Pfam" id="PF17148">
    <property type="entry name" value="DUF5117"/>
    <property type="match status" value="1"/>
</dbReference>
<dbReference type="Proteomes" id="UP000005839">
    <property type="component" value="Unassembled WGS sequence"/>
</dbReference>
<evidence type="ECO:0000313" key="4">
    <source>
        <dbReference type="EMBL" id="EDQ00795.1"/>
    </source>
</evidence>
<dbReference type="PANTHER" id="PTHR38478:SF1">
    <property type="entry name" value="ZINC DEPENDENT METALLOPROTEASE DOMAIN LIPOPROTEIN"/>
    <property type="match status" value="1"/>
</dbReference>
<protein>
    <recommendedName>
        <fullName evidence="6">DUF5117 domain-containing protein</fullName>
    </recommendedName>
</protein>
<dbReference type="RefSeq" id="WP_005499415.1">
    <property type="nucleotide sequence ID" value="NZ_ABIC01000016.1"/>
</dbReference>
<proteinExistence type="predicted"/>
<dbReference type="InterPro" id="IPR033413">
    <property type="entry name" value="DUF5117"/>
</dbReference>
<dbReference type="Pfam" id="PF16313">
    <property type="entry name" value="DUF4953"/>
    <property type="match status" value="1"/>
</dbReference>
<organism evidence="4 5">
    <name type="scientific">Shewanella benthica KT99</name>
    <dbReference type="NCBI Taxonomy" id="314608"/>
    <lineage>
        <taxon>Bacteria</taxon>
        <taxon>Pseudomonadati</taxon>
        <taxon>Pseudomonadota</taxon>
        <taxon>Gammaproteobacteria</taxon>
        <taxon>Alteromonadales</taxon>
        <taxon>Shewanellaceae</taxon>
        <taxon>Shewanella</taxon>
    </lineage>
</organism>
<dbReference type="STRING" id="314608.KT99_08038"/>
<sequence length="806" mass="89166">MKPYNLALAIALLSVPVVDVVAATAATATSNSATIIKKSQSASGFLNLFYSKADGELYLEANKLDQPFLLLTSLPHGVGSNDIGLDRGQLGYTRMVQFERHGPYLILKQLNTQYRASTDNLAELRAVKEAFAESVLWRGKIIDGKRDLVSINDLLINDLHGISSVLEDTQQGSYQLDKSRSLILPEGVKSFERNSDVDVLLTFNSAKAGHYVAQVTPDANHMSVRLRYSFIQLPEEGYVARDYQPMSGYLSDEYLDYATQVNQDIRQRHLLRHRLQKVNPGSEPSEVIEPITYYLDPGVPEPIRSALLEGAGWWAEAFEQAGFIGGFKVELLPEDADPQDIRYNVIQWVHRATRGWSYGSVVADPRSGEIIKGHVTLGSQRVRQDHLIARGLTAGWEDRQAAEDASMALSLARIRQLAAHEVGHTLGFDHNFAASSNGNSSVMDYPHPRVTLKGDKIDISAPYGIGVGAWDKYIVEYGYSEYSDSAEESTQLSALMTQVQRQGLRYIGEADSRSKGASNAYASLWDNGSDPVTELIRINKVRAKAIDDFSPSALLAGQPRGELSDIFVPIYLLNRYQITAAAKFIGGTDYSYSEGIEGETWHYIAPQLQKRALDALLETLSPKALAISQTLQESLVPKSGNYNRTRESFDSGLGVITDPLGMAEVLSRHTVQQLLAPQRLNRVNQGYIGDREQLSVPALVDKLLGSTLYEDMPNGAEQGVWMRVNSVILDELLASYHAKQTRPEVKAQLAGRLRYTLKQLKRKVKRVSAYEAAHFAWLADGVERGMKDAKVNLIAQPLKMPPGSPI</sequence>
<comment type="caution">
    <text evidence="4">The sequence shown here is derived from an EMBL/GenBank/DDBJ whole genome shotgun (WGS) entry which is preliminary data.</text>
</comment>
<dbReference type="CDD" id="cd04276">
    <property type="entry name" value="ZnMc_MMP_like_2"/>
    <property type="match status" value="1"/>
</dbReference>
<dbReference type="Gene3D" id="3.40.390.10">
    <property type="entry name" value="Collagenase (Catalytic Domain)"/>
    <property type="match status" value="1"/>
</dbReference>
<gene>
    <name evidence="4" type="ORF">KT99_08038</name>
</gene>
<evidence type="ECO:0000313" key="5">
    <source>
        <dbReference type="Proteomes" id="UP000005839"/>
    </source>
</evidence>
<evidence type="ECO:0008006" key="6">
    <source>
        <dbReference type="Google" id="ProtNLM"/>
    </source>
</evidence>
<dbReference type="GO" id="GO:0008237">
    <property type="term" value="F:metallopeptidase activity"/>
    <property type="evidence" value="ECO:0007669"/>
    <property type="project" value="InterPro"/>
</dbReference>
<keyword evidence="1" id="KW-0732">Signal</keyword>
<dbReference type="AlphaFoldDB" id="A9D9L5"/>
<dbReference type="SUPFAM" id="SSF55486">
    <property type="entry name" value="Metalloproteases ('zincins'), catalytic domain"/>
    <property type="match status" value="1"/>
</dbReference>
<accession>A9D9L5</accession>
<dbReference type="InterPro" id="IPR034032">
    <property type="entry name" value="Zn_MMP-like_bac"/>
</dbReference>
<reference evidence="4 5" key="1">
    <citation type="submission" date="2007-10" db="EMBL/GenBank/DDBJ databases">
        <authorList>
            <person name="Yayanos A."/>
            <person name="Ferriera S."/>
            <person name="Johnson J."/>
            <person name="Kravitz S."/>
            <person name="Halpern A."/>
            <person name="Remington K."/>
            <person name="Beeson K."/>
            <person name="Tran B."/>
            <person name="Rogers Y.-H."/>
            <person name="Friedman R."/>
            <person name="Venter J.C."/>
        </authorList>
    </citation>
    <scope>NUCLEOTIDE SEQUENCE [LARGE SCALE GENOMIC DNA]</scope>
    <source>
        <strain evidence="4 5">KT99</strain>
    </source>
</reference>
<feature type="domain" description="DUF5117" evidence="3">
    <location>
        <begin position="88"/>
        <end position="277"/>
    </location>
</feature>